<evidence type="ECO:0000259" key="10">
    <source>
        <dbReference type="Pfam" id="PF02602"/>
    </source>
</evidence>
<keyword evidence="5 9" id="KW-0627">Porphyrin biosynthesis</keyword>
<evidence type="ECO:0000256" key="9">
    <source>
        <dbReference type="RuleBase" id="RU366031"/>
    </source>
</evidence>
<keyword evidence="4 9" id="KW-0456">Lyase</keyword>
<proteinExistence type="inferred from homology"/>
<evidence type="ECO:0000256" key="1">
    <source>
        <dbReference type="ARBA" id="ARBA00004772"/>
    </source>
</evidence>
<dbReference type="InterPro" id="IPR036108">
    <property type="entry name" value="4pyrrol_syn_uPrphyn_synt_sf"/>
</dbReference>
<comment type="catalytic activity">
    <reaction evidence="8 9">
        <text>hydroxymethylbilane = uroporphyrinogen III + H2O</text>
        <dbReference type="Rhea" id="RHEA:18965"/>
        <dbReference type="ChEBI" id="CHEBI:15377"/>
        <dbReference type="ChEBI" id="CHEBI:57308"/>
        <dbReference type="ChEBI" id="CHEBI:57845"/>
        <dbReference type="EC" id="4.2.1.75"/>
    </reaction>
</comment>
<comment type="function">
    <text evidence="6 9">Catalyzes cyclization of the linear tetrapyrrole, hydroxymethylbilane, to the macrocyclic uroporphyrinogen III.</text>
</comment>
<evidence type="ECO:0000256" key="3">
    <source>
        <dbReference type="ARBA" id="ARBA00013109"/>
    </source>
</evidence>
<sequence>MTYGSLSKLPKPWAWWWLKRSLHKVRTKSWRRFIKTADIEILIPMQFINTRPDQRAKALSLFLHQHGVAVIDLPLLALVEKPLTVAETAVLQSIDRYQVVVLVSEAAVKYGLAMLATLVKLAELSKKITWVAVGDKTANCFKQTWQQLSELPAPTVIFPHEKHAQNNEGLLNLPVIQALGKGDCLQVWRGIGGRELLADTLAAKGVQVHLLNFYQRVLPSATTQAFAVWQQTQTHNQPIIVLISSLTAWQNWQQLTAGTEMAASCYYLVLQSRIAQQMLLQQANLNITLIPDLMPATILHALSPCQ</sequence>
<organism evidence="11">
    <name type="scientific">Faucicola osloensis</name>
    <name type="common">Moraxella osloensis</name>
    <dbReference type="NCBI Taxonomy" id="34062"/>
    <lineage>
        <taxon>Bacteria</taxon>
        <taxon>Pseudomonadati</taxon>
        <taxon>Pseudomonadota</taxon>
        <taxon>Gammaproteobacteria</taxon>
        <taxon>Moraxellales</taxon>
        <taxon>Moraxellaceae</taxon>
        <taxon>Faucicola</taxon>
    </lineage>
</organism>
<dbReference type="AlphaFoldDB" id="A0AAW6TDP6"/>
<comment type="similarity">
    <text evidence="2 9">Belongs to the uroporphyrinogen-III synthase family.</text>
</comment>
<evidence type="ECO:0000256" key="7">
    <source>
        <dbReference type="ARBA" id="ARBA00040167"/>
    </source>
</evidence>
<evidence type="ECO:0000256" key="8">
    <source>
        <dbReference type="ARBA" id="ARBA00048617"/>
    </source>
</evidence>
<accession>A0AAW6TDP6</accession>
<dbReference type="GO" id="GO:0006782">
    <property type="term" value="P:protoporphyrinogen IX biosynthetic process"/>
    <property type="evidence" value="ECO:0007669"/>
    <property type="project" value="UniProtKB-UniRule"/>
</dbReference>
<dbReference type="EC" id="4.2.1.75" evidence="3 9"/>
<name>A0AAW6TDP6_FAUOS</name>
<dbReference type="PANTHER" id="PTHR38042">
    <property type="entry name" value="UROPORPHYRINOGEN-III SYNTHASE, CHLOROPLASTIC"/>
    <property type="match status" value="1"/>
</dbReference>
<feature type="domain" description="Tetrapyrrole biosynthesis uroporphyrinogen III synthase" evidence="10">
    <location>
        <begin position="63"/>
        <end position="276"/>
    </location>
</feature>
<protein>
    <recommendedName>
        <fullName evidence="7 9">Uroporphyrinogen-III synthase</fullName>
        <ecNumber evidence="3 9">4.2.1.75</ecNumber>
    </recommendedName>
</protein>
<gene>
    <name evidence="11" type="ORF">E6P75_05865</name>
</gene>
<dbReference type="EMBL" id="SSCJ01000004">
    <property type="protein sequence ID" value="MDI4509738.1"/>
    <property type="molecule type" value="Genomic_DNA"/>
</dbReference>
<comment type="caution">
    <text evidence="11">The sequence shown here is derived from an EMBL/GenBank/DDBJ whole genome shotgun (WGS) entry which is preliminary data.</text>
</comment>
<dbReference type="SUPFAM" id="SSF69618">
    <property type="entry name" value="HemD-like"/>
    <property type="match status" value="1"/>
</dbReference>
<dbReference type="GO" id="GO:0004852">
    <property type="term" value="F:uroporphyrinogen-III synthase activity"/>
    <property type="evidence" value="ECO:0007669"/>
    <property type="project" value="UniProtKB-UniRule"/>
</dbReference>
<dbReference type="GO" id="GO:0006780">
    <property type="term" value="P:uroporphyrinogen III biosynthetic process"/>
    <property type="evidence" value="ECO:0007669"/>
    <property type="project" value="UniProtKB-UniRule"/>
</dbReference>
<dbReference type="PANTHER" id="PTHR38042:SF1">
    <property type="entry name" value="UROPORPHYRINOGEN-III SYNTHASE, CHLOROPLASTIC"/>
    <property type="match status" value="1"/>
</dbReference>
<reference evidence="11" key="1">
    <citation type="submission" date="2019-04" db="EMBL/GenBank/DDBJ databases">
        <title>Moraxella osloensis CCUG 73412, isolated from corneal scrapings as causative agent of keratitis.</title>
        <authorList>
            <person name="Connolly G."/>
            <person name="Jaen-Luchoro D."/>
            <person name="Pinyeiro-Iglesias B."/>
            <person name="Curry A."/>
            <person name="Knowles S."/>
            <person name="Moore E.R.B."/>
        </authorList>
    </citation>
    <scope>NUCLEOTIDE SEQUENCE</scope>
    <source>
        <strain evidence="11">CCUG 73412</strain>
    </source>
</reference>
<dbReference type="CDD" id="cd06578">
    <property type="entry name" value="HemD"/>
    <property type="match status" value="1"/>
</dbReference>
<dbReference type="InterPro" id="IPR003754">
    <property type="entry name" value="4pyrrol_synth_uPrphyn_synth"/>
</dbReference>
<evidence type="ECO:0000256" key="4">
    <source>
        <dbReference type="ARBA" id="ARBA00023239"/>
    </source>
</evidence>
<evidence type="ECO:0000256" key="2">
    <source>
        <dbReference type="ARBA" id="ARBA00008133"/>
    </source>
</evidence>
<dbReference type="Pfam" id="PF02602">
    <property type="entry name" value="HEM4"/>
    <property type="match status" value="1"/>
</dbReference>
<dbReference type="Gene3D" id="3.40.50.10090">
    <property type="match status" value="2"/>
</dbReference>
<evidence type="ECO:0000313" key="11">
    <source>
        <dbReference type="EMBL" id="MDI4509738.1"/>
    </source>
</evidence>
<dbReference type="InterPro" id="IPR039793">
    <property type="entry name" value="UROS/Hem4"/>
</dbReference>
<evidence type="ECO:0000256" key="6">
    <source>
        <dbReference type="ARBA" id="ARBA00037589"/>
    </source>
</evidence>
<evidence type="ECO:0000256" key="5">
    <source>
        <dbReference type="ARBA" id="ARBA00023244"/>
    </source>
</evidence>
<comment type="pathway">
    <text evidence="1 9">Porphyrin-containing compound metabolism; protoporphyrin-IX biosynthesis; coproporphyrinogen-III from 5-aminolevulinate: step 3/4.</text>
</comment>